<keyword evidence="2" id="KW-1185">Reference proteome</keyword>
<dbReference type="Proteomes" id="UP000236047">
    <property type="component" value="Unassembled WGS sequence"/>
</dbReference>
<evidence type="ECO:0000313" key="1">
    <source>
        <dbReference type="EMBL" id="PNE40718.1"/>
    </source>
</evidence>
<protein>
    <submittedName>
        <fullName evidence="1">Uncharacterized protein</fullName>
    </submittedName>
</protein>
<organism evidence="1 2">
    <name type="scientific">Streptomyces noursei</name>
    <name type="common">Streptomyces albulus</name>
    <dbReference type="NCBI Taxonomy" id="1971"/>
    <lineage>
        <taxon>Bacteria</taxon>
        <taxon>Bacillati</taxon>
        <taxon>Actinomycetota</taxon>
        <taxon>Actinomycetes</taxon>
        <taxon>Kitasatosporales</taxon>
        <taxon>Streptomycetaceae</taxon>
        <taxon>Streptomyces</taxon>
    </lineage>
</organism>
<accession>A0A2N8PIB9</accession>
<name>A0A2N8PIB9_STRNR</name>
<dbReference type="EMBL" id="LJSN01000002">
    <property type="protein sequence ID" value="PNE40718.1"/>
    <property type="molecule type" value="Genomic_DNA"/>
</dbReference>
<dbReference type="AlphaFoldDB" id="A0A2N8PIB9"/>
<gene>
    <name evidence="1" type="ORF">AOB60_07735</name>
</gene>
<reference evidence="2" key="1">
    <citation type="submission" date="2015-09" db="EMBL/GenBank/DDBJ databases">
        <authorList>
            <person name="Graham D.E."/>
            <person name="Mahan K.M."/>
            <person name="Klingeman D.M."/>
            <person name="Fida T."/>
            <person name="Giannone R.J."/>
            <person name="Hettich R.L."/>
            <person name="Parry R.J."/>
            <person name="Spain J.C."/>
        </authorList>
    </citation>
    <scope>NUCLEOTIDE SEQUENCE [LARGE SCALE GENOMIC DNA]</scope>
    <source>
        <strain evidence="2">JCM 4701</strain>
    </source>
</reference>
<evidence type="ECO:0000313" key="2">
    <source>
        <dbReference type="Proteomes" id="UP000236047"/>
    </source>
</evidence>
<proteinExistence type="predicted"/>
<comment type="caution">
    <text evidence="1">The sequence shown here is derived from an EMBL/GenBank/DDBJ whole genome shotgun (WGS) entry which is preliminary data.</text>
</comment>
<sequence>MTDPRQQLHDALDALDAAFASRTELPVSVGGCTHCYSAADLEALAGPVHQIADDLIRCVAHEAPSHWDDFPGLYRKLTPRTIRFLVADKLNHDMVASWFIAAGWRNWTATECAALEDVWHAWWRSVLHSHPSTGDVTHVLETLGVITGTLAPWLTTWAQTRTEAADLHLRDALDQWLIEDELADLHFGFYKELHATPELLPWLVSLEDGRIDADQLVEVVRISSSH</sequence>